<organism evidence="1 2">
    <name type="scientific">Theobroma cacao</name>
    <name type="common">Cacao</name>
    <name type="synonym">Cocoa</name>
    <dbReference type="NCBI Taxonomy" id="3641"/>
    <lineage>
        <taxon>Eukaryota</taxon>
        <taxon>Viridiplantae</taxon>
        <taxon>Streptophyta</taxon>
        <taxon>Embryophyta</taxon>
        <taxon>Tracheophyta</taxon>
        <taxon>Spermatophyta</taxon>
        <taxon>Magnoliopsida</taxon>
        <taxon>eudicotyledons</taxon>
        <taxon>Gunneridae</taxon>
        <taxon>Pentapetalae</taxon>
        <taxon>rosids</taxon>
        <taxon>malvids</taxon>
        <taxon>Malvales</taxon>
        <taxon>Malvaceae</taxon>
        <taxon>Byttnerioideae</taxon>
        <taxon>Theobroma</taxon>
    </lineage>
</organism>
<proteinExistence type="predicted"/>
<evidence type="ECO:0000313" key="2">
    <source>
        <dbReference type="Proteomes" id="UP000026915"/>
    </source>
</evidence>
<dbReference type="AlphaFoldDB" id="A0A061EDI5"/>
<sequence length="65" mass="7494">MLLTPKMEGFSLHTCKGKERKNIRRGGSFFGLMCFLGGEYNNNLNHNKKAPFQDKKMISRREACL</sequence>
<dbReference type="Gramene" id="EOY02996">
    <property type="protein sequence ID" value="EOY02996"/>
    <property type="gene ID" value="TCM_017388"/>
</dbReference>
<gene>
    <name evidence="1" type="ORF">TCM_017388</name>
</gene>
<accession>A0A061EDI5</accession>
<protein>
    <submittedName>
        <fullName evidence="1">Uncharacterized protein</fullName>
    </submittedName>
</protein>
<dbReference type="InParanoid" id="A0A061EDI5"/>
<reference evidence="1 2" key="1">
    <citation type="journal article" date="2013" name="Genome Biol.">
        <title>The genome sequence of the most widely cultivated cacao type and its use to identify candidate genes regulating pod color.</title>
        <authorList>
            <person name="Motamayor J.C."/>
            <person name="Mockaitis K."/>
            <person name="Schmutz J."/>
            <person name="Haiminen N."/>
            <person name="Iii D.L."/>
            <person name="Cornejo O."/>
            <person name="Findley S.D."/>
            <person name="Zheng P."/>
            <person name="Utro F."/>
            <person name="Royaert S."/>
            <person name="Saski C."/>
            <person name="Jenkins J."/>
            <person name="Podicheti R."/>
            <person name="Zhao M."/>
            <person name="Scheffler B.E."/>
            <person name="Stack J.C."/>
            <person name="Feltus F.A."/>
            <person name="Mustiga G.M."/>
            <person name="Amores F."/>
            <person name="Phillips W."/>
            <person name="Marelli J.P."/>
            <person name="May G.D."/>
            <person name="Shapiro H."/>
            <person name="Ma J."/>
            <person name="Bustamante C.D."/>
            <person name="Schnell R.J."/>
            <person name="Main D."/>
            <person name="Gilbert D."/>
            <person name="Parida L."/>
            <person name="Kuhn D.N."/>
        </authorList>
    </citation>
    <scope>NUCLEOTIDE SEQUENCE [LARGE SCALE GENOMIC DNA]</scope>
    <source>
        <strain evidence="2">cv. Matina 1-6</strain>
    </source>
</reference>
<keyword evidence="2" id="KW-1185">Reference proteome</keyword>
<name>A0A061EDI5_THECC</name>
<dbReference type="EMBL" id="CM001882">
    <property type="protein sequence ID" value="EOY02996.1"/>
    <property type="molecule type" value="Genomic_DNA"/>
</dbReference>
<dbReference type="Proteomes" id="UP000026915">
    <property type="component" value="Chromosome 4"/>
</dbReference>
<evidence type="ECO:0000313" key="1">
    <source>
        <dbReference type="EMBL" id="EOY02996.1"/>
    </source>
</evidence>
<dbReference type="HOGENOM" id="CLU_2854189_0_0_1"/>